<dbReference type="EMBL" id="JXJN01026585">
    <property type="status" value="NOT_ANNOTATED_CDS"/>
    <property type="molecule type" value="Genomic_DNA"/>
</dbReference>
<dbReference type="SUPFAM" id="SSF56091">
    <property type="entry name" value="DNA ligase/mRNA capping enzyme, catalytic domain"/>
    <property type="match status" value="1"/>
</dbReference>
<dbReference type="InterPro" id="IPR010920">
    <property type="entry name" value="LSM_dom_sf"/>
</dbReference>
<dbReference type="GO" id="GO:0055085">
    <property type="term" value="P:transmembrane transport"/>
    <property type="evidence" value="ECO:0007669"/>
    <property type="project" value="InterPro"/>
</dbReference>
<feature type="region of interest" description="Disordered" evidence="23">
    <location>
        <begin position="767"/>
        <end position="790"/>
    </location>
</feature>
<dbReference type="Pfam" id="PF12795">
    <property type="entry name" value="MscS_porin"/>
    <property type="match status" value="1"/>
</dbReference>
<dbReference type="VEuPathDB" id="VectorBase:GPPI050409"/>
<keyword evidence="9 24" id="KW-0812">Transmembrane</keyword>
<dbReference type="GO" id="GO:0009898">
    <property type="term" value="C:cytoplasmic side of plasma membrane"/>
    <property type="evidence" value="ECO:0007669"/>
    <property type="project" value="TreeGrafter"/>
</dbReference>
<dbReference type="PANTHER" id="PTHR42862:SF1">
    <property type="entry name" value="DELTA-1-PYRROLINE-5-CARBOXYLATE DEHYDROGENASE 2, ISOFORM A-RELATED"/>
    <property type="match status" value="1"/>
</dbReference>
<dbReference type="SUPFAM" id="SSF82689">
    <property type="entry name" value="Mechanosensitive channel protein MscS (YggB), C-terminal domain"/>
    <property type="match status" value="1"/>
</dbReference>
<dbReference type="STRING" id="67801.A0A1B0C6F2"/>
<dbReference type="SUPFAM" id="SSF82861">
    <property type="entry name" value="Mechanosensitive channel protein MscS (YggB), transmembrane region"/>
    <property type="match status" value="1"/>
</dbReference>
<dbReference type="InterPro" id="IPR048798">
    <property type="entry name" value="PutA_RHH"/>
</dbReference>
<dbReference type="Pfam" id="PF00924">
    <property type="entry name" value="MS_channel_2nd"/>
    <property type="match status" value="1"/>
</dbReference>
<evidence type="ECO:0000256" key="22">
    <source>
        <dbReference type="SAM" id="Coils"/>
    </source>
</evidence>
<dbReference type="EMBL" id="JXJN01026584">
    <property type="status" value="NOT_ANNOTATED_CDS"/>
    <property type="molecule type" value="Genomic_DNA"/>
</dbReference>
<keyword evidence="6" id="KW-0678">Repressor</keyword>
<dbReference type="NCBIfam" id="NF008869">
    <property type="entry name" value="PRK11904.1"/>
    <property type="match status" value="1"/>
</dbReference>
<keyword evidence="11" id="KW-0274">FAD</keyword>
<keyword evidence="17 24" id="KW-0472">Membrane</keyword>
<dbReference type="InterPro" id="IPR025692">
    <property type="entry name" value="MscS_IM_dom1"/>
</dbReference>
<evidence type="ECO:0000256" key="8">
    <source>
        <dbReference type="ARBA" id="ARBA00022630"/>
    </source>
</evidence>
<comment type="pathway">
    <text evidence="3">Amino-acid degradation; L-proline degradation into L-glutamate; L-glutamate from L-proline: step 2/2.</text>
</comment>
<evidence type="ECO:0000256" key="13">
    <source>
        <dbReference type="ARBA" id="ARBA00023002"/>
    </source>
</evidence>
<reference evidence="26" key="2">
    <citation type="submission" date="2020-05" db="UniProtKB">
        <authorList>
            <consortium name="EnsemblMetazoa"/>
        </authorList>
    </citation>
    <scope>IDENTIFICATION</scope>
    <source>
        <strain evidence="26">IAEA</strain>
    </source>
</reference>
<dbReference type="Pfam" id="PF21775">
    <property type="entry name" value="PutA_1st"/>
    <property type="match status" value="1"/>
</dbReference>
<evidence type="ECO:0000256" key="6">
    <source>
        <dbReference type="ARBA" id="ARBA00022491"/>
    </source>
</evidence>
<dbReference type="Gene3D" id="1.10.1220.10">
    <property type="entry name" value="Met repressor-like"/>
    <property type="match status" value="1"/>
</dbReference>
<keyword evidence="15" id="KW-0520">NAD</keyword>
<evidence type="ECO:0000256" key="16">
    <source>
        <dbReference type="ARBA" id="ARBA00023125"/>
    </source>
</evidence>
<evidence type="ECO:0000313" key="26">
    <source>
        <dbReference type="EnsemblMetazoa" id="GPPI050409-PA"/>
    </source>
</evidence>
<keyword evidence="19" id="KW-0511">Multifunctional enzyme</keyword>
<feature type="domain" description="NAD-dependent DNA ligase N-terminal" evidence="25">
    <location>
        <begin position="3"/>
        <end position="241"/>
    </location>
</feature>
<evidence type="ECO:0000256" key="24">
    <source>
        <dbReference type="SAM" id="Phobius"/>
    </source>
</evidence>
<comment type="catalytic activity">
    <reaction evidence="20">
        <text>NAD(+) + (deoxyribonucleotide)n-3'-hydroxyl + 5'-phospho-(deoxyribonucleotide)m = (deoxyribonucleotide)n+m + AMP + beta-nicotinamide D-nucleotide.</text>
        <dbReference type="EC" id="6.5.1.2"/>
    </reaction>
</comment>
<evidence type="ECO:0000313" key="27">
    <source>
        <dbReference type="Proteomes" id="UP000092460"/>
    </source>
</evidence>
<dbReference type="Gene3D" id="3.30.470.30">
    <property type="entry name" value="DNA ligase/mRNA capping enzyme"/>
    <property type="match status" value="1"/>
</dbReference>
<keyword evidence="16" id="KW-0238">DNA-binding</keyword>
<dbReference type="InterPro" id="IPR013321">
    <property type="entry name" value="Arc_rbn_hlx_hlx"/>
</dbReference>
<dbReference type="InterPro" id="IPR013840">
    <property type="entry name" value="DNAligase_N"/>
</dbReference>
<evidence type="ECO:0000256" key="15">
    <source>
        <dbReference type="ARBA" id="ARBA00023027"/>
    </source>
</evidence>
<feature type="transmembrane region" description="Helical" evidence="24">
    <location>
        <begin position="2102"/>
        <end position="2124"/>
    </location>
</feature>
<dbReference type="InterPro" id="IPR006685">
    <property type="entry name" value="MscS_channel_2nd"/>
</dbReference>
<dbReference type="SMART" id="SM00532">
    <property type="entry name" value="LIGANc"/>
    <property type="match status" value="1"/>
</dbReference>
<feature type="transmembrane region" description="Helical" evidence="24">
    <location>
        <begin position="2360"/>
        <end position="2380"/>
    </location>
</feature>
<feature type="transmembrane region" description="Helical" evidence="24">
    <location>
        <begin position="2144"/>
        <end position="2164"/>
    </location>
</feature>
<dbReference type="PANTHER" id="PTHR42862">
    <property type="entry name" value="DELTA-1-PYRROLINE-5-CARBOXYLATE DEHYDROGENASE 1, ISOFORM A-RELATED"/>
    <property type="match status" value="1"/>
</dbReference>
<comment type="similarity">
    <text evidence="4">Belongs to the MscS (TC 1.A.23) family.</text>
</comment>
<keyword evidence="5" id="KW-1003">Cell membrane</keyword>
<keyword evidence="8" id="KW-0285">Flavoprotein</keyword>
<dbReference type="Gene3D" id="3.40.309.10">
    <property type="entry name" value="Aldehyde Dehydrogenase, Chain A, domain 2"/>
    <property type="match status" value="1"/>
</dbReference>
<dbReference type="PROSITE" id="PS00070">
    <property type="entry name" value="ALDEHYDE_DEHYDR_CYS"/>
    <property type="match status" value="1"/>
</dbReference>
<evidence type="ECO:0000259" key="25">
    <source>
        <dbReference type="SMART" id="SM00532"/>
    </source>
</evidence>
<dbReference type="InterPro" id="IPR013839">
    <property type="entry name" value="DNAligase_adenylation"/>
</dbReference>
<dbReference type="SUPFAM" id="SSF50182">
    <property type="entry name" value="Sm-like ribonucleoproteins"/>
    <property type="match status" value="1"/>
</dbReference>
<dbReference type="Gene3D" id="3.30.70.100">
    <property type="match status" value="1"/>
</dbReference>
<dbReference type="Pfam" id="PF00171">
    <property type="entry name" value="Aldedh"/>
    <property type="match status" value="1"/>
</dbReference>
<dbReference type="InterPro" id="IPR016162">
    <property type="entry name" value="Ald_DH_N"/>
</dbReference>
<evidence type="ECO:0000256" key="23">
    <source>
        <dbReference type="SAM" id="MobiDB-lite"/>
    </source>
</evidence>
<keyword evidence="13" id="KW-0560">Oxidoreductase</keyword>
<dbReference type="SUPFAM" id="SSF53720">
    <property type="entry name" value="ALDH-like"/>
    <property type="match status" value="1"/>
</dbReference>
<feature type="transmembrane region" description="Helical" evidence="24">
    <location>
        <begin position="2432"/>
        <end position="2462"/>
    </location>
</feature>
<feature type="coiled-coil region" evidence="22">
    <location>
        <begin position="1782"/>
        <end position="1809"/>
    </location>
</feature>
<dbReference type="Gene3D" id="3.40.605.10">
    <property type="entry name" value="Aldehyde Dehydrogenase, Chain A, domain 1"/>
    <property type="match status" value="1"/>
</dbReference>
<evidence type="ECO:0000256" key="3">
    <source>
        <dbReference type="ARBA" id="ARBA00004786"/>
    </source>
</evidence>
<dbReference type="Pfam" id="PF12794">
    <property type="entry name" value="MscS_TM"/>
    <property type="match status" value="2"/>
</dbReference>
<dbReference type="InterPro" id="IPR011066">
    <property type="entry name" value="MscS_channel_C_sf"/>
</dbReference>
<evidence type="ECO:0000256" key="19">
    <source>
        <dbReference type="ARBA" id="ARBA00023268"/>
    </source>
</evidence>
<evidence type="ECO:0000256" key="1">
    <source>
        <dbReference type="ARBA" id="ARBA00001974"/>
    </source>
</evidence>
<evidence type="ECO:0000256" key="9">
    <source>
        <dbReference type="ARBA" id="ARBA00022692"/>
    </source>
</evidence>
<dbReference type="InterPro" id="IPR015590">
    <property type="entry name" value="Aldehyde_DH_dom"/>
</dbReference>
<dbReference type="InterPro" id="IPR016161">
    <property type="entry name" value="Ald_DH/histidinol_DH"/>
</dbReference>
<dbReference type="FunFam" id="3.20.20.220:FF:000004">
    <property type="entry name" value="Bifunctional protein PutA"/>
    <property type="match status" value="1"/>
</dbReference>
<evidence type="ECO:0000256" key="4">
    <source>
        <dbReference type="ARBA" id="ARBA00008017"/>
    </source>
</evidence>
<dbReference type="Pfam" id="PF03120">
    <property type="entry name" value="OB_DNA_ligase"/>
    <property type="match status" value="1"/>
</dbReference>
<dbReference type="InterPro" id="IPR049142">
    <property type="entry name" value="MS_channel_1st"/>
</dbReference>
<evidence type="ECO:0000256" key="14">
    <source>
        <dbReference type="ARBA" id="ARBA00023015"/>
    </source>
</evidence>
<dbReference type="EnsemblMetazoa" id="GPPI050409-RA">
    <property type="protein sequence ID" value="GPPI050409-PA"/>
    <property type="gene ID" value="GPPI050409"/>
</dbReference>
<dbReference type="PROSITE" id="PS01304">
    <property type="entry name" value="UBIH"/>
    <property type="match status" value="1"/>
</dbReference>
<dbReference type="InterPro" id="IPR010985">
    <property type="entry name" value="Ribbon_hlx_hlx"/>
</dbReference>
<feature type="transmembrane region" description="Helical" evidence="24">
    <location>
        <begin position="2201"/>
        <end position="2221"/>
    </location>
</feature>
<dbReference type="GO" id="GO:0003842">
    <property type="term" value="F:L-glutamate gamma-semialdehyde dehydrogenase activity"/>
    <property type="evidence" value="ECO:0007669"/>
    <property type="project" value="UniProtKB-EC"/>
</dbReference>
<dbReference type="Pfam" id="PF01619">
    <property type="entry name" value="Pro_dh"/>
    <property type="match status" value="1"/>
</dbReference>
<dbReference type="Pfam" id="PF14850">
    <property type="entry name" value="Pro_dh-DNA_bdg"/>
    <property type="match status" value="1"/>
</dbReference>
<dbReference type="InterPro" id="IPR050485">
    <property type="entry name" value="Proline_metab_enzyme"/>
</dbReference>
<keyword evidence="10" id="KW-0235">DNA replication</keyword>
<dbReference type="NCBIfam" id="TIGR01238">
    <property type="entry name" value="D1pyr5carbox3"/>
    <property type="match status" value="1"/>
</dbReference>
<protein>
    <recommendedName>
        <fullName evidence="25">NAD-dependent DNA ligase N-terminal domain-containing protein</fullName>
    </recommendedName>
</protein>
<dbReference type="NCBIfam" id="NF008772">
    <property type="entry name" value="PRK11809.1"/>
    <property type="match status" value="1"/>
</dbReference>
<evidence type="ECO:0000256" key="20">
    <source>
        <dbReference type="ARBA" id="ARBA00034005"/>
    </source>
</evidence>
<dbReference type="FunFam" id="3.40.309.10:FF:000005">
    <property type="entry name" value="1-pyrroline-5-carboxylate dehydrogenase 1"/>
    <property type="match status" value="1"/>
</dbReference>
<dbReference type="InterPro" id="IPR024082">
    <property type="entry name" value="PRODH_PutA_dom_II"/>
</dbReference>
<dbReference type="Gene3D" id="3.20.20.220">
    <property type="match status" value="1"/>
</dbReference>
<dbReference type="Gene3D" id="1.10.287.1260">
    <property type="match status" value="1"/>
</dbReference>
<evidence type="ECO:0000256" key="18">
    <source>
        <dbReference type="ARBA" id="ARBA00023163"/>
    </source>
</evidence>
<proteinExistence type="inferred from homology"/>
<comment type="catalytic activity">
    <reaction evidence="21">
        <text>L-glutamate 5-semialdehyde + NAD(+) + H2O = L-glutamate + NADH + 2 H(+)</text>
        <dbReference type="Rhea" id="RHEA:30235"/>
        <dbReference type="ChEBI" id="CHEBI:15377"/>
        <dbReference type="ChEBI" id="CHEBI:15378"/>
        <dbReference type="ChEBI" id="CHEBI:29985"/>
        <dbReference type="ChEBI" id="CHEBI:57540"/>
        <dbReference type="ChEBI" id="CHEBI:57945"/>
        <dbReference type="ChEBI" id="CHEBI:58066"/>
        <dbReference type="EC" id="1.2.1.88"/>
    </reaction>
</comment>
<dbReference type="Gene3D" id="1.20.5.460">
    <property type="entry name" value="Single helix bin"/>
    <property type="match status" value="1"/>
</dbReference>
<feature type="coiled-coil region" evidence="22">
    <location>
        <begin position="1676"/>
        <end position="1703"/>
    </location>
</feature>
<evidence type="ECO:0000256" key="21">
    <source>
        <dbReference type="ARBA" id="ARBA00048142"/>
    </source>
</evidence>
<dbReference type="InterPro" id="IPR004150">
    <property type="entry name" value="NAD_DNA_ligase_OB"/>
</dbReference>
<dbReference type="Pfam" id="PF21082">
    <property type="entry name" value="MS_channel_3rd"/>
    <property type="match status" value="1"/>
</dbReference>
<dbReference type="SUPFAM" id="SSF50249">
    <property type="entry name" value="Nucleic acid-binding proteins"/>
    <property type="match status" value="1"/>
</dbReference>
<evidence type="ECO:0000256" key="17">
    <source>
        <dbReference type="ARBA" id="ARBA00023136"/>
    </source>
</evidence>
<reference evidence="27" key="1">
    <citation type="submission" date="2015-01" db="EMBL/GenBank/DDBJ databases">
        <authorList>
            <person name="Aksoy S."/>
            <person name="Warren W."/>
            <person name="Wilson R.K."/>
        </authorList>
    </citation>
    <scope>NUCLEOTIDE SEQUENCE [LARGE SCALE GENOMIC DNA]</scope>
    <source>
        <strain evidence="27">IAEA</strain>
    </source>
</reference>
<keyword evidence="22" id="KW-0175">Coiled coil</keyword>
<dbReference type="SUPFAM" id="SSF51730">
    <property type="entry name" value="FAD-linked oxidoreductase"/>
    <property type="match status" value="1"/>
</dbReference>
<dbReference type="GO" id="GO:0006355">
    <property type="term" value="P:regulation of DNA-templated transcription"/>
    <property type="evidence" value="ECO:0007669"/>
    <property type="project" value="InterPro"/>
</dbReference>
<dbReference type="InterPro" id="IPR002872">
    <property type="entry name" value="Proline_DH_dom"/>
</dbReference>
<dbReference type="GO" id="GO:0003677">
    <property type="term" value="F:DNA binding"/>
    <property type="evidence" value="ECO:0007669"/>
    <property type="project" value="UniProtKB-KW"/>
</dbReference>
<dbReference type="CDD" id="cd22233">
    <property type="entry name" value="RHH_CopAso-like"/>
    <property type="match status" value="1"/>
</dbReference>
<dbReference type="InterPro" id="IPR018168">
    <property type="entry name" value="Ubi_Hdrlase_CS"/>
</dbReference>
<feature type="transmembrane region" description="Helical" evidence="24">
    <location>
        <begin position="2070"/>
        <end position="2090"/>
    </location>
</feature>
<accession>A0A1B0C6F2</accession>
<dbReference type="GO" id="GO:0071949">
    <property type="term" value="F:FAD binding"/>
    <property type="evidence" value="ECO:0007669"/>
    <property type="project" value="InterPro"/>
</dbReference>
<dbReference type="InterPro" id="IPR016163">
    <property type="entry name" value="Ald_DH_C"/>
</dbReference>
<keyword evidence="27" id="KW-1185">Reference proteome</keyword>
<evidence type="ECO:0000256" key="5">
    <source>
        <dbReference type="ARBA" id="ARBA00022475"/>
    </source>
</evidence>
<dbReference type="InterPro" id="IPR036188">
    <property type="entry name" value="FAD/NAD-bd_sf"/>
</dbReference>
<dbReference type="InterPro" id="IPR005933">
    <property type="entry name" value="PutA_C"/>
</dbReference>
<organism evidence="26 27">
    <name type="scientific">Glossina palpalis gambiensis</name>
    <dbReference type="NCBI Taxonomy" id="67801"/>
    <lineage>
        <taxon>Eukaryota</taxon>
        <taxon>Metazoa</taxon>
        <taxon>Ecdysozoa</taxon>
        <taxon>Arthropoda</taxon>
        <taxon>Hexapoda</taxon>
        <taxon>Insecta</taxon>
        <taxon>Pterygota</taxon>
        <taxon>Neoptera</taxon>
        <taxon>Endopterygota</taxon>
        <taxon>Diptera</taxon>
        <taxon>Brachycera</taxon>
        <taxon>Muscomorpha</taxon>
        <taxon>Hippoboscoidea</taxon>
        <taxon>Glossinidae</taxon>
        <taxon>Glossina</taxon>
    </lineage>
</organism>
<dbReference type="Proteomes" id="UP000092460">
    <property type="component" value="Unassembled WGS sequence"/>
</dbReference>
<keyword evidence="7" id="KW-0436">Ligase</keyword>
<keyword evidence="18" id="KW-0804">Transcription</keyword>
<evidence type="ECO:0000256" key="7">
    <source>
        <dbReference type="ARBA" id="ARBA00022598"/>
    </source>
</evidence>
<dbReference type="Pfam" id="PF01653">
    <property type="entry name" value="DNA_ligase_aden"/>
    <property type="match status" value="1"/>
</dbReference>
<name>A0A1B0C6F2_9MUSC</name>
<dbReference type="InterPro" id="IPR011014">
    <property type="entry name" value="MscS_channel_TM-2"/>
</dbReference>
<comment type="subcellular location">
    <subcellularLocation>
        <location evidence="2">Cell membrane</location>
        <topology evidence="2">Multi-pass membrane protein</topology>
    </subcellularLocation>
</comment>
<dbReference type="SUPFAM" id="SSF51905">
    <property type="entry name" value="FAD/NAD(P)-binding domain"/>
    <property type="match status" value="1"/>
</dbReference>
<evidence type="ECO:0000256" key="11">
    <source>
        <dbReference type="ARBA" id="ARBA00022827"/>
    </source>
</evidence>
<dbReference type="SUPFAM" id="SSF47598">
    <property type="entry name" value="Ribbon-helix-helix"/>
    <property type="match status" value="1"/>
</dbReference>
<sequence length="2618" mass="298229">MIETIPNNLKISDSIPNYIEIRGEVFITKSKFFKLNELAQLNKKKQFSNPRNAASGSLRQINPKITQSRDLMFYSYGVGFLDACKIPDNQYKILQVLKSWGIPTNYHTRLCIGLEQIIDYYNMAKSIRNSLDFEIDGVVIKVNNISYQELLGFTTKAPKWAIAYKFPALEAITKILSVDFTIGRTGTITPVAKIKPVYLLGTVIRMDKNILGVKLDEAILHRIEEIANRIKRTPNWLVKQAIFLHLDTLDKELKSSENLEDTKKSQIDQYIVEKENFSQPFFDFAQQILPQSYLRSRVTKAWSIPEKEIKKKYNREQIVQDLLQEFPLSSQEGIALMCLAEALLRVPDLKTRDALIKDKIKNKNWKSHFGSKKSLFVNSTIWGLCLTNTIIQKYTEKDLCCSLNNIIKRIGEPIIRKGINVAMQLMGKQFVVGENIQQALKNTQNVEKKGFTYSYDMLGESAITEEDAQTYMSSYENAIHCIGKASLKKGIYNGSGISIKLSALHPRYFRTNYDQVMSELYPRLYTLTLLARNYDIGMNIDAEESTRLEISLDLLERLCCEPSLQGWNGIGFVIQSYQKRCMYVIDELIDLAKRTKRRLMIRLVKGAYWDSEIKNAQIEGIENYPVFTRKPYTDVSYLACAKKLLSEANYIYPQFATHNAQTVASIYHFAGENYYPGQYEFQCLHGMGEQLYEKVVGKITDDKLNRPCRIYAPVGTHKTLLAYLVRRILENGANNSFINRISDHNISIETLIFNPILEVKQVAKKENTPVGTEHPNIPLPKNLYGTERENSKGLNLSNENVLAKLSSNLFKNKVDTWKIFPIIADKIDQGSIKLIKNPANKNDIVGECQQATIKDLESALIKSVEGIKTWSSITFIKKSEILNESANKIENNKEKFIGLLIREAGKTFSNAISEIRESIDFLRYYAYQIKNFTVENYHSLGCVACISPWNFPLAIFIGQISAALASGNSVIAKPAEQTPIVAYEAVKLMLNSGIPKTVLQFLPGSGKVIGEALSKDSRINGVMFTGSTQVARLLQKNLSSRLNHNKSPIPLIAETGGLNTMIVDSSALTEQVIGDIIISAFDSAGQRCSALRLLCIQDEVADRTLHMLKGAINTYSIGNPDRLGVDIGPVIDKYAKIKIDQHILNMRKNNHLVWQSEANKNYEYNLGNFVFPTLIELNHVHQIQEEIFGPVLHVVRYKYENINTIIQEINSTGYGLTLGIHSRIEEKIEKIKNSVKVGNIYINRNIVGAVVGVQPFGGEKLSGTGPKAGGPLYLYRLFSDRKDESLLSLKNLNKINKDSTYQNQLRSSAIDLIEWISMNYPQLEKYCNKFIKQSPSGTQYNLVGPTGEENNYILLPRNRVLCLSDNELDLVVQLSVVIILGGKVILSHTPISQKVFSILPKSIMQNVVLVPNWKRENINFDLVFFHGNPENLKDILKILSERPGPIISNLTVIADGMHTNIAKQFNITYKQYSYKQIAMSSKICTTLSHNHCAFEKFLLSGSLAILPLELNVNALIWCFPENNLNSILSWNKNQLSKEIQNIFGFHLGSLFVIGKQQYIRLNLKVAEQRISHRLVLIGNSAQIIHPIAGQGLNLGIRDAILLAKVLKSELAKSKDLDIMVSLQSALDFISESKLAIKKIKEYQKIIENFPTLIKEIQEEKKSKIMHYNDISTKFSAKELSQELLQVNNRLIILVNQLKQEEEQSRLISNSIMLLPHQQAEAKKELDNIDNYMHVLSKPNSLIEKAQLTNLRMKHMAKRLKIEELDLAQLSVNYRQELSRARIDLLKSQYNQIDQELQTLKNSLYNLRRQEFQKALHDAQQSSKDVNSLPKIIIIQFKKNYDLSLALNQQSQEMDAIALKQRQSTKEILQVRHALSTLIEQSQWLDESPILGEILRSQMSKLPDNPKSQRLNTNMVQVRVKRLYFEDLINKLSSEESNKKKIRSILKQEQFKIFEEQLRIQRDLLESLLIGCDSQILELTKLKVLYVQLSEAIKEVKEASHKYLFWVADTNYLTPSFILLIIQDLKKILNKDMLYQFFDAIQVVLISRNTLVTQVGKVNQDRFYITLKNVFWSMLIAAPFPILWLSFGYGLRHTWLYPISVAIGEGMISTSFILWILLLCKYFSLPKGLFVIHFGWKMKQVRCALRYYTLSITTVVPLITVLISINNYSDREFMVTNSFKKAGLLLYLDDTGSSNNIINRSFWNCMIFAPIFAIISASFGYFSTTQALLARLETSLTIWLFLLIIYHIIRRWMFIQRRRIAFERAKQRRAEMLAQRARNTEEQMLSPSQLNEVAAEVDNKILDLDTISAKSLQLVRSILTLMALLSVILLWSELHSAFSFLENITLWDSTSKINGINNLQPITLNSIFIVILILIITTQMVRNLPALLELALLQHLNLTPGTGYAITTLTKYGLMLLGGLIGCSIVGMEWSKFQWLAAALGVGLGFGLQEIFANFVSGLIILFEKPIRIGDTVTIRSLTGSITKINTRATTITDWDRKEIIVPNKAFITEQFVNWSLSDTVTRVVLHVPAPSESNIEKISSILVQAASRCPLVLDFPIPEAFLVDIQKGLPLFELRIYAAEMSHRMPLRHQVNKLILDCYREHGIRLPYPPFQLVHEYK</sequence>
<feature type="transmembrane region" description="Helical" evidence="24">
    <location>
        <begin position="2401"/>
        <end position="2426"/>
    </location>
</feature>
<dbReference type="NCBIfam" id="NF008180">
    <property type="entry name" value="PRK10929.1"/>
    <property type="match status" value="1"/>
</dbReference>
<comment type="cofactor">
    <cofactor evidence="1">
        <name>FAD</name>
        <dbReference type="ChEBI" id="CHEBI:57692"/>
    </cofactor>
</comment>
<dbReference type="Gene3D" id="3.30.9.10">
    <property type="entry name" value="D-Amino Acid Oxidase, subunit A, domain 2"/>
    <property type="match status" value="1"/>
</dbReference>
<keyword evidence="12 24" id="KW-1133">Transmembrane helix</keyword>
<dbReference type="GO" id="GO:0003911">
    <property type="term" value="F:DNA ligase (NAD+) activity"/>
    <property type="evidence" value="ECO:0007669"/>
    <property type="project" value="InterPro"/>
</dbReference>
<dbReference type="Gene3D" id="3.50.50.60">
    <property type="entry name" value="FAD/NAD(P)-binding domain"/>
    <property type="match status" value="1"/>
</dbReference>
<evidence type="ECO:0000256" key="2">
    <source>
        <dbReference type="ARBA" id="ARBA00004651"/>
    </source>
</evidence>
<dbReference type="InterPro" id="IPR049278">
    <property type="entry name" value="MS_channel_C"/>
</dbReference>
<dbReference type="EMBL" id="JXJN01026586">
    <property type="status" value="NOT_ANNOTATED_CDS"/>
    <property type="molecule type" value="Genomic_DNA"/>
</dbReference>
<dbReference type="SUPFAM" id="SSF81935">
    <property type="entry name" value="N-terminal domain of bifunctional PutA protein"/>
    <property type="match status" value="1"/>
</dbReference>
<feature type="transmembrane region" description="Helical" evidence="24">
    <location>
        <begin position="2227"/>
        <end position="2248"/>
    </location>
</feature>
<keyword evidence="14" id="KW-0805">Transcription regulation</keyword>
<dbReference type="GO" id="GO:0010133">
    <property type="term" value="P:L-proline catabolic process to L-glutamate"/>
    <property type="evidence" value="ECO:0007669"/>
    <property type="project" value="TreeGrafter"/>
</dbReference>
<dbReference type="CDD" id="cd07125">
    <property type="entry name" value="ALDH_PutA-P5CDH"/>
    <property type="match status" value="1"/>
</dbReference>
<dbReference type="InterPro" id="IPR016160">
    <property type="entry name" value="Ald_DH_CS_CYS"/>
</dbReference>
<dbReference type="InterPro" id="IPR012340">
    <property type="entry name" value="NA-bd_OB-fold"/>
</dbReference>
<dbReference type="InterPro" id="IPR023408">
    <property type="entry name" value="MscS_beta-dom_sf"/>
</dbReference>
<dbReference type="InterPro" id="IPR024089">
    <property type="entry name" value="PRODH_PutA_dom_I/II"/>
</dbReference>
<evidence type="ECO:0000256" key="12">
    <source>
        <dbReference type="ARBA" id="ARBA00022989"/>
    </source>
</evidence>
<dbReference type="Gene3D" id="2.30.30.60">
    <property type="match status" value="1"/>
</dbReference>
<dbReference type="Pfam" id="PF21088">
    <property type="entry name" value="MS_channel_1st"/>
    <property type="match status" value="1"/>
</dbReference>
<dbReference type="InterPro" id="IPR024393">
    <property type="entry name" value="MscS_porin"/>
</dbReference>
<evidence type="ECO:0000256" key="10">
    <source>
        <dbReference type="ARBA" id="ARBA00022705"/>
    </source>
</evidence>
<dbReference type="InterPro" id="IPR029041">
    <property type="entry name" value="FAD-linked_oxidoreductase-like"/>
</dbReference>